<dbReference type="GO" id="GO:0005524">
    <property type="term" value="F:ATP binding"/>
    <property type="evidence" value="ECO:0007669"/>
    <property type="project" value="UniProtKB-KW"/>
</dbReference>
<gene>
    <name evidence="3" type="ORF">ACEG43_12430</name>
</gene>
<feature type="domain" description="Histidine kinase/HSP90-like ATPase" evidence="2">
    <location>
        <begin position="19"/>
        <end position="131"/>
    </location>
</feature>
<dbReference type="EMBL" id="JBGOSP010000005">
    <property type="protein sequence ID" value="MFA3836978.1"/>
    <property type="molecule type" value="Genomic_DNA"/>
</dbReference>
<dbReference type="Pfam" id="PF13581">
    <property type="entry name" value="HATPase_c_2"/>
    <property type="match status" value="1"/>
</dbReference>
<keyword evidence="1" id="KW-0418">Kinase</keyword>
<keyword evidence="1" id="KW-0808">Transferase</keyword>
<dbReference type="PANTHER" id="PTHR35526">
    <property type="entry name" value="ANTI-SIGMA-F FACTOR RSBW-RELATED"/>
    <property type="match status" value="1"/>
</dbReference>
<dbReference type="Gene3D" id="3.30.565.10">
    <property type="entry name" value="Histidine kinase-like ATPase, C-terminal domain"/>
    <property type="match status" value="1"/>
</dbReference>
<comment type="caution">
    <text evidence="3">The sequence shown here is derived from an EMBL/GenBank/DDBJ whole genome shotgun (WGS) entry which is preliminary data.</text>
</comment>
<evidence type="ECO:0000256" key="1">
    <source>
        <dbReference type="ARBA" id="ARBA00022527"/>
    </source>
</evidence>
<protein>
    <submittedName>
        <fullName evidence="3">ATP-binding protein</fullName>
    </submittedName>
</protein>
<dbReference type="InterPro" id="IPR003594">
    <property type="entry name" value="HATPase_dom"/>
</dbReference>
<proteinExistence type="predicted"/>
<evidence type="ECO:0000313" key="3">
    <source>
        <dbReference type="EMBL" id="MFA3836978.1"/>
    </source>
</evidence>
<dbReference type="PANTHER" id="PTHR35526:SF3">
    <property type="entry name" value="ANTI-SIGMA-F FACTOR RSBW"/>
    <property type="match status" value="1"/>
</dbReference>
<keyword evidence="3" id="KW-0547">Nucleotide-binding</keyword>
<sequence length="137" mass="15084">MAEVNAQGGVIHSDKLSYTAYPRSVSLARRRAARLVEEWGHGDQAGAVALLVSELATNALLHGCFRDRLFQVELRLTQSTLRISVSDPRGEALPEPRPASEGQQFGRGLLIVRELASDWGVERRSVGKTVWCEVCVE</sequence>
<evidence type="ECO:0000313" key="4">
    <source>
        <dbReference type="Proteomes" id="UP001571476"/>
    </source>
</evidence>
<dbReference type="InterPro" id="IPR036890">
    <property type="entry name" value="HATPase_C_sf"/>
</dbReference>
<keyword evidence="4" id="KW-1185">Reference proteome</keyword>
<keyword evidence="3" id="KW-0067">ATP-binding</keyword>
<dbReference type="CDD" id="cd16936">
    <property type="entry name" value="HATPase_RsbW-like"/>
    <property type="match status" value="1"/>
</dbReference>
<keyword evidence="1" id="KW-0723">Serine/threonine-protein kinase</keyword>
<organism evidence="3 4">
    <name type="scientific">Streptomyces aureus</name>
    <dbReference type="NCBI Taxonomy" id="193461"/>
    <lineage>
        <taxon>Bacteria</taxon>
        <taxon>Bacillati</taxon>
        <taxon>Actinomycetota</taxon>
        <taxon>Actinomycetes</taxon>
        <taxon>Kitasatosporales</taxon>
        <taxon>Streptomycetaceae</taxon>
        <taxon>Streptomyces</taxon>
    </lineage>
</organism>
<dbReference type="Proteomes" id="UP001571476">
    <property type="component" value="Unassembled WGS sequence"/>
</dbReference>
<reference evidence="3 4" key="1">
    <citation type="submission" date="2024-08" db="EMBL/GenBank/DDBJ databases">
        <title>Genome sequence of Streptomyces aureus CACIA-1.46HGO.</title>
        <authorList>
            <person name="Evangelista-Martinez Z."/>
        </authorList>
    </citation>
    <scope>NUCLEOTIDE SEQUENCE [LARGE SCALE GENOMIC DNA]</scope>
    <source>
        <strain evidence="3 4">CACIA-1.46HGO</strain>
    </source>
</reference>
<dbReference type="SUPFAM" id="SSF55874">
    <property type="entry name" value="ATPase domain of HSP90 chaperone/DNA topoisomerase II/histidine kinase"/>
    <property type="match status" value="1"/>
</dbReference>
<evidence type="ECO:0000259" key="2">
    <source>
        <dbReference type="Pfam" id="PF13581"/>
    </source>
</evidence>
<name>A0ABV4SHI0_9ACTN</name>
<dbReference type="RefSeq" id="WP_372562538.1">
    <property type="nucleotide sequence ID" value="NZ_JBGOSP010000005.1"/>
</dbReference>
<accession>A0ABV4SHI0</accession>
<dbReference type="InterPro" id="IPR050267">
    <property type="entry name" value="Anti-sigma-factor_SerPK"/>
</dbReference>